<comment type="caution">
    <text evidence="1">The sequence shown here is derived from an EMBL/GenBank/DDBJ whole genome shotgun (WGS) entry which is preliminary data.</text>
</comment>
<dbReference type="Proteomes" id="UP001145114">
    <property type="component" value="Unassembled WGS sequence"/>
</dbReference>
<dbReference type="EMBL" id="JAMZIH010001170">
    <property type="protein sequence ID" value="KAJ1678433.1"/>
    <property type="molecule type" value="Genomic_DNA"/>
</dbReference>
<accession>A0ACC1HPG4</accession>
<gene>
    <name evidence="1" type="ORF">EV182_004057</name>
</gene>
<keyword evidence="2" id="KW-1185">Reference proteome</keyword>
<sequence>MATLISKKIKLEQVPIPTASPARTTSVLLPQSGIAIINMHAPTPPKMDFFASLHLHATQLQQHGWQILIIYNFNTMKNTYNRSTAKPPNAPPMFYKLIHAMQLLDIANHLYLADKTLAL</sequence>
<protein>
    <submittedName>
        <fullName evidence="1">Uncharacterized protein</fullName>
    </submittedName>
</protein>
<evidence type="ECO:0000313" key="2">
    <source>
        <dbReference type="Proteomes" id="UP001145114"/>
    </source>
</evidence>
<reference evidence="1" key="1">
    <citation type="submission" date="2022-06" db="EMBL/GenBank/DDBJ databases">
        <title>Phylogenomic reconstructions and comparative analyses of Kickxellomycotina fungi.</title>
        <authorList>
            <person name="Reynolds N.K."/>
            <person name="Stajich J.E."/>
            <person name="Barry K."/>
            <person name="Grigoriev I.V."/>
            <person name="Crous P."/>
            <person name="Smith M.E."/>
        </authorList>
    </citation>
    <scope>NUCLEOTIDE SEQUENCE</scope>
    <source>
        <strain evidence="1">RSA 2271</strain>
    </source>
</reference>
<proteinExistence type="predicted"/>
<organism evidence="1 2">
    <name type="scientific">Spiromyces aspiralis</name>
    <dbReference type="NCBI Taxonomy" id="68401"/>
    <lineage>
        <taxon>Eukaryota</taxon>
        <taxon>Fungi</taxon>
        <taxon>Fungi incertae sedis</taxon>
        <taxon>Zoopagomycota</taxon>
        <taxon>Kickxellomycotina</taxon>
        <taxon>Kickxellomycetes</taxon>
        <taxon>Kickxellales</taxon>
        <taxon>Kickxellaceae</taxon>
        <taxon>Spiromyces</taxon>
    </lineage>
</organism>
<evidence type="ECO:0000313" key="1">
    <source>
        <dbReference type="EMBL" id="KAJ1678433.1"/>
    </source>
</evidence>
<name>A0ACC1HPG4_9FUNG</name>